<proteinExistence type="predicted"/>
<evidence type="ECO:0000256" key="1">
    <source>
        <dbReference type="ARBA" id="ARBA00022729"/>
    </source>
</evidence>
<dbReference type="SMART" id="SM00768">
    <property type="entry name" value="X8"/>
    <property type="match status" value="1"/>
</dbReference>
<dbReference type="GO" id="GO:0009506">
    <property type="term" value="C:plasmodesma"/>
    <property type="evidence" value="ECO:0007669"/>
    <property type="project" value="UniProtKB-ARBA"/>
</dbReference>
<protein>
    <recommendedName>
        <fullName evidence="2">X8 domain-containing protein</fullName>
    </recommendedName>
</protein>
<accession>A0A2Z7BCN6</accession>
<organism evidence="3 4">
    <name type="scientific">Dorcoceras hygrometricum</name>
    <dbReference type="NCBI Taxonomy" id="472368"/>
    <lineage>
        <taxon>Eukaryota</taxon>
        <taxon>Viridiplantae</taxon>
        <taxon>Streptophyta</taxon>
        <taxon>Embryophyta</taxon>
        <taxon>Tracheophyta</taxon>
        <taxon>Spermatophyta</taxon>
        <taxon>Magnoliopsida</taxon>
        <taxon>eudicotyledons</taxon>
        <taxon>Gunneridae</taxon>
        <taxon>Pentapetalae</taxon>
        <taxon>asterids</taxon>
        <taxon>lamiids</taxon>
        <taxon>Lamiales</taxon>
        <taxon>Gesneriaceae</taxon>
        <taxon>Didymocarpoideae</taxon>
        <taxon>Trichosporeae</taxon>
        <taxon>Loxocarpinae</taxon>
        <taxon>Dorcoceras</taxon>
    </lineage>
</organism>
<name>A0A2Z7BCN6_9LAMI</name>
<dbReference type="InterPro" id="IPR044788">
    <property type="entry name" value="X8_dom_prot"/>
</dbReference>
<keyword evidence="1" id="KW-0732">Signal</keyword>
<evidence type="ECO:0000259" key="2">
    <source>
        <dbReference type="SMART" id="SM00768"/>
    </source>
</evidence>
<feature type="non-terminal residue" evidence="3">
    <location>
        <position position="1"/>
    </location>
</feature>
<dbReference type="Pfam" id="PF07983">
    <property type="entry name" value="X8"/>
    <property type="match status" value="1"/>
</dbReference>
<keyword evidence="4" id="KW-1185">Reference proteome</keyword>
<dbReference type="InterPro" id="IPR012946">
    <property type="entry name" value="X8"/>
</dbReference>
<dbReference type="AlphaFoldDB" id="A0A2Z7BCN6"/>
<reference evidence="3 4" key="1">
    <citation type="journal article" date="2015" name="Proc. Natl. Acad. Sci. U.S.A.">
        <title>The resurrection genome of Boea hygrometrica: A blueprint for survival of dehydration.</title>
        <authorList>
            <person name="Xiao L."/>
            <person name="Yang G."/>
            <person name="Zhang L."/>
            <person name="Yang X."/>
            <person name="Zhao S."/>
            <person name="Ji Z."/>
            <person name="Zhou Q."/>
            <person name="Hu M."/>
            <person name="Wang Y."/>
            <person name="Chen M."/>
            <person name="Xu Y."/>
            <person name="Jin H."/>
            <person name="Xiao X."/>
            <person name="Hu G."/>
            <person name="Bao F."/>
            <person name="Hu Y."/>
            <person name="Wan P."/>
            <person name="Li L."/>
            <person name="Deng X."/>
            <person name="Kuang T."/>
            <person name="Xiang C."/>
            <person name="Zhu J.K."/>
            <person name="Oliver M.J."/>
            <person name="He Y."/>
        </authorList>
    </citation>
    <scope>NUCLEOTIDE SEQUENCE [LARGE SCALE GENOMIC DNA]</scope>
    <source>
        <strain evidence="4">cv. XS01</strain>
    </source>
</reference>
<feature type="domain" description="X8" evidence="2">
    <location>
        <begin position="1"/>
        <end position="84"/>
    </location>
</feature>
<dbReference type="Gene3D" id="1.20.58.1040">
    <property type="match status" value="1"/>
</dbReference>
<evidence type="ECO:0000313" key="4">
    <source>
        <dbReference type="Proteomes" id="UP000250235"/>
    </source>
</evidence>
<dbReference type="PANTHER" id="PTHR31044">
    <property type="entry name" value="BETA-1,3 GLUCANASE"/>
    <property type="match status" value="1"/>
</dbReference>
<gene>
    <name evidence="3" type="ORF">F511_05816</name>
</gene>
<dbReference type="Proteomes" id="UP000250235">
    <property type="component" value="Unassembled WGS sequence"/>
</dbReference>
<dbReference type="EMBL" id="KV009357">
    <property type="protein sequence ID" value="KZV29722.1"/>
    <property type="molecule type" value="Genomic_DNA"/>
</dbReference>
<evidence type="ECO:0000313" key="3">
    <source>
        <dbReference type="EMBL" id="KZV29722.1"/>
    </source>
</evidence>
<sequence>WCVAKPSSSEVALQDNINFACNNLGDCSMIQPGGACYLPDTLINHASVVMNLYYQSRAREYWTCSFTGSGLRVIDDPSYGNCSYM</sequence>
<dbReference type="PANTHER" id="PTHR31044:SF57">
    <property type="entry name" value="CARBOHYDRATE-BINDING X8 DOMAIN SUPERFAMILY PROTEIN"/>
    <property type="match status" value="1"/>
</dbReference>
<dbReference type="OrthoDB" id="1928574at2759"/>